<accession>A0ABV2SC34</accession>
<gene>
    <name evidence="1" type="ORF">V5J35_000116</name>
</gene>
<keyword evidence="2" id="KW-1185">Reference proteome</keyword>
<evidence type="ECO:0000313" key="1">
    <source>
        <dbReference type="EMBL" id="MET4754924.1"/>
    </source>
</evidence>
<dbReference type="Proteomes" id="UP001549366">
    <property type="component" value="Unassembled WGS sequence"/>
</dbReference>
<comment type="caution">
    <text evidence="1">The sequence shown here is derived from an EMBL/GenBank/DDBJ whole genome shotgun (WGS) entry which is preliminary data.</text>
</comment>
<protein>
    <submittedName>
        <fullName evidence="1">Uncharacterized protein</fullName>
    </submittedName>
</protein>
<name>A0ABV2SC34_9GAMM</name>
<reference evidence="1 2" key="1">
    <citation type="submission" date="2024-06" db="EMBL/GenBank/DDBJ databases">
        <title>Genomic Encyclopedia of Type Strains, Phase V (KMG-V): Genome sequencing to study the core and pangenomes of soil and plant-associated prokaryotes.</title>
        <authorList>
            <person name="Whitman W."/>
        </authorList>
    </citation>
    <scope>NUCLEOTIDE SEQUENCE [LARGE SCALE GENOMIC DNA]</scope>
    <source>
        <strain evidence="1 2">NE40</strain>
    </source>
</reference>
<dbReference type="RefSeq" id="WP_354011519.1">
    <property type="nucleotide sequence ID" value="NZ_JBEWTA010000003.1"/>
</dbReference>
<dbReference type="EMBL" id="JBEWTB010000001">
    <property type="protein sequence ID" value="MET4754924.1"/>
    <property type="molecule type" value="Genomic_DNA"/>
</dbReference>
<sequence>MYASKKKLDPNATMLALQAKNNGKRGKVERGLSAVLKPVIQRTAKEDIVKMGFSEEQTEDLKTVVGGWVNTKQTINNLALTSDLWVSIRRYYSDDKKAKDLLNNLKVKLNQAYFDEVCKLIKNEALRPKVLNNCDQEHFWVLQGLFEKDRDALISKGIDNASIDALIASGELPMQPLSNLAKEGDLEKLGGLGPLSKSYPKYIEKYRTIGAGDAAKFNTVTPWLKTLDHDSHTYLNRAAPSLDVLLEMTKDEPLTNKTVRWLPYVSEEASPANNDTATINGSKAEYRLGHFLRGHALRYLDKDIATGGKTLWPLDTSRADVESVCKEFDDDKIRDDTVKGSNWDYTPTGGGKAAGITIRAANNWEDKKIDQLFPKEGGKIYSSEYERLTSVRALRRDWPNP</sequence>
<proteinExistence type="predicted"/>
<evidence type="ECO:0000313" key="2">
    <source>
        <dbReference type="Proteomes" id="UP001549366"/>
    </source>
</evidence>
<organism evidence="1 2">
    <name type="scientific">Endozoicomonas lisbonensis</name>
    <dbReference type="NCBI Taxonomy" id="3120522"/>
    <lineage>
        <taxon>Bacteria</taxon>
        <taxon>Pseudomonadati</taxon>
        <taxon>Pseudomonadota</taxon>
        <taxon>Gammaproteobacteria</taxon>
        <taxon>Oceanospirillales</taxon>
        <taxon>Endozoicomonadaceae</taxon>
        <taxon>Endozoicomonas</taxon>
    </lineage>
</organism>